<organism evidence="2 3">
    <name type="scientific">Lactobacillus panisapium</name>
    <dbReference type="NCBI Taxonomy" id="2012495"/>
    <lineage>
        <taxon>Bacteria</taxon>
        <taxon>Bacillati</taxon>
        <taxon>Bacillota</taxon>
        <taxon>Bacilli</taxon>
        <taxon>Lactobacillales</taxon>
        <taxon>Lactobacillaceae</taxon>
        <taxon>Lactobacillus</taxon>
    </lineage>
</organism>
<feature type="transmembrane region" description="Helical" evidence="1">
    <location>
        <begin position="21"/>
        <end position="47"/>
    </location>
</feature>
<reference evidence="2 3" key="1">
    <citation type="submission" date="2020-01" db="EMBL/GenBank/DDBJ databases">
        <title>Vast differences in strain-level diversity in the gut microbiota of two closely related honey bee species.</title>
        <authorList>
            <person name="Ellegaard K.M."/>
            <person name="Suenami S."/>
            <person name="Miyazaki R."/>
            <person name="Engel P."/>
        </authorList>
    </citation>
    <scope>NUCLEOTIDE SEQUENCE [LARGE SCALE GENOMIC DNA]</scope>
    <source>
        <strain evidence="2 3">ESL0416</strain>
    </source>
</reference>
<feature type="transmembrane region" description="Helical" evidence="1">
    <location>
        <begin position="92"/>
        <end position="110"/>
    </location>
</feature>
<keyword evidence="1" id="KW-0812">Transmembrane</keyword>
<dbReference type="Proteomes" id="UP000826550">
    <property type="component" value="Chromosome"/>
</dbReference>
<name>A0ABX8W3V7_9LACO</name>
<keyword evidence="3" id="KW-1185">Reference proteome</keyword>
<gene>
    <name evidence="2" type="ORF">GYM71_02865</name>
</gene>
<keyword evidence="1" id="KW-1133">Transmembrane helix</keyword>
<evidence type="ECO:0000256" key="1">
    <source>
        <dbReference type="SAM" id="Phobius"/>
    </source>
</evidence>
<evidence type="ECO:0000313" key="2">
    <source>
        <dbReference type="EMBL" id="QYN52401.1"/>
    </source>
</evidence>
<dbReference type="RefSeq" id="WP_220220834.1">
    <property type="nucleotide sequence ID" value="NZ_CP048268.1"/>
</dbReference>
<proteinExistence type="predicted"/>
<feature type="transmembrane region" description="Helical" evidence="1">
    <location>
        <begin position="122"/>
        <end position="140"/>
    </location>
</feature>
<keyword evidence="1" id="KW-0472">Membrane</keyword>
<protein>
    <submittedName>
        <fullName evidence="2">PTS cellobiose transporter subunit IIA</fullName>
    </submittedName>
</protein>
<accession>A0ABX8W3V7</accession>
<dbReference type="EMBL" id="CP048268">
    <property type="protein sequence ID" value="QYN52401.1"/>
    <property type="molecule type" value="Genomic_DNA"/>
</dbReference>
<feature type="transmembrane region" description="Helical" evidence="1">
    <location>
        <begin position="53"/>
        <end position="72"/>
    </location>
</feature>
<sequence length="166" mass="19497">MLNKFQSKSVAEKKKADSIKYLYFSRYLMLRYIVIIFLFTNLFWLLVLTQYQRWLGIIISGIMTILAAIAAIEQLTKMHNRKPDVPATRYYFWLQIGVNVVLVCCAFSPLKDQLFPFLSNMSSVYLICAFLLIGILLCYLSERRIRNIRVGKDKYQKLIATFKKNN</sequence>
<evidence type="ECO:0000313" key="3">
    <source>
        <dbReference type="Proteomes" id="UP000826550"/>
    </source>
</evidence>